<reference evidence="1 2" key="1">
    <citation type="submission" date="2016-10" db="EMBL/GenBank/DDBJ databases">
        <authorList>
            <person name="Varghese N."/>
            <person name="Submissions S."/>
        </authorList>
    </citation>
    <scope>NUCLEOTIDE SEQUENCE [LARGE SCALE GENOMIC DNA]</scope>
    <source>
        <strain evidence="1 2">CGMCC 1.6853</strain>
    </source>
</reference>
<accession>A0A1G5LDL6</accession>
<evidence type="ECO:0008006" key="3">
    <source>
        <dbReference type="Google" id="ProtNLM"/>
    </source>
</evidence>
<keyword evidence="2" id="KW-1185">Reference proteome</keyword>
<evidence type="ECO:0000313" key="2">
    <source>
        <dbReference type="Proteomes" id="UP000183031"/>
    </source>
</evidence>
<organism evidence="1 2">
    <name type="scientific">Serratia nematodiphila</name>
    <dbReference type="NCBI Taxonomy" id="458197"/>
    <lineage>
        <taxon>Bacteria</taxon>
        <taxon>Pseudomonadati</taxon>
        <taxon>Pseudomonadota</taxon>
        <taxon>Gammaproteobacteria</taxon>
        <taxon>Enterobacterales</taxon>
        <taxon>Yersiniaceae</taxon>
        <taxon>Serratia</taxon>
    </lineage>
</organism>
<gene>
    <name evidence="1" type="ORF">SAMN02927935_04197</name>
</gene>
<proteinExistence type="predicted"/>
<comment type="caution">
    <text evidence="1">The sequence shown here is derived from an EMBL/GenBank/DDBJ whole genome shotgun (WGS) entry which is preliminary data.</text>
</comment>
<sequence length="508" mass="56483">MKNLAMLHESLIPFVAKKTGSQLLWHNALSPAEQDELKIEASYLIEENNRHAIFDEGTPLLNDEKVFFAERYGGGAISRNGGGARCGFDGRWQIKGIGANALVGQGAKHVDGELTMTGAVLEALWGNVMAKLLPYGAVPNKAILLTDSPIATLYSASAGGPHNRKALLVREPVVRPAHFCRAPYYHPHDAMQRQPSDIERTEKLIVAAPSFLPRPSEFDAAHWLALPQEERAFYGLCELARRLATQIAYCRTRHLVMMTSPSNCDMAGRLLDFHGVRSVFPAERRDPGRSYIQHNKLNEDAPLLLRGVQDLAFYLAKHQFGPVFLAAAHQGIGAAFNMAYNRACLLDNLGMAGFDPAFLQRLPLTAEWFALGERLQKMFDLAPGVFTRRQGLGQGNAHPAIALLHRLIDTAVKVPTEQQGATAEERFSLAFHRLCAKYLQETSAGQTAAGLQQAMKQTVTRRLGSRTFMRREVIFQDITSWRGEVSEITEQLQTYLDRFERQAINVLQ</sequence>
<protein>
    <recommendedName>
        <fullName evidence="3">MchC protein</fullName>
    </recommendedName>
</protein>
<evidence type="ECO:0000313" key="1">
    <source>
        <dbReference type="EMBL" id="SCZ10340.1"/>
    </source>
</evidence>
<dbReference type="EMBL" id="FMUT01000013">
    <property type="protein sequence ID" value="SCZ10340.1"/>
    <property type="molecule type" value="Genomic_DNA"/>
</dbReference>
<dbReference type="Proteomes" id="UP000183031">
    <property type="component" value="Unassembled WGS sequence"/>
</dbReference>
<name>A0A1G5LDL6_9GAMM</name>
<dbReference type="RefSeq" id="WP_139182632.1">
    <property type="nucleotide sequence ID" value="NZ_CBCSIN010000015.1"/>
</dbReference>